<evidence type="ECO:0000256" key="1">
    <source>
        <dbReference type="SAM" id="MobiDB-lite"/>
    </source>
</evidence>
<keyword evidence="3" id="KW-1185">Reference proteome</keyword>
<organism evidence="2 3">
    <name type="scientific">Pseudozyma antarctica</name>
    <name type="common">Yeast</name>
    <name type="synonym">Candida antarctica</name>
    <dbReference type="NCBI Taxonomy" id="84753"/>
    <lineage>
        <taxon>Eukaryota</taxon>
        <taxon>Fungi</taxon>
        <taxon>Dikarya</taxon>
        <taxon>Basidiomycota</taxon>
        <taxon>Ustilaginomycotina</taxon>
        <taxon>Ustilaginomycetes</taxon>
        <taxon>Ustilaginales</taxon>
        <taxon>Ustilaginaceae</taxon>
        <taxon>Moesziomyces</taxon>
    </lineage>
</organism>
<reference evidence="2" key="1">
    <citation type="submission" date="2018-03" db="EMBL/GenBank/DDBJ databases">
        <authorList>
            <person name="Guldener U."/>
        </authorList>
    </citation>
    <scope>NUCLEOTIDE SEQUENCE [LARGE SCALE GENOMIC DNA]</scope>
    <source>
        <strain evidence="2">ATCC34888</strain>
    </source>
</reference>
<dbReference type="EMBL" id="OOIQ01000005">
    <property type="protein sequence ID" value="SPO45044.1"/>
    <property type="molecule type" value="Genomic_DNA"/>
</dbReference>
<dbReference type="Proteomes" id="UP000325008">
    <property type="component" value="Unassembled WGS sequence"/>
</dbReference>
<dbReference type="AlphaFoldDB" id="A0A5C3FL04"/>
<sequence length="137" mass="14874">MRRRVTVAFGLEATFMLARMSSLGRCLVDGMHERSKTRTTYLNKRGIAPKSSTADSTAGSGRSAGGRSPAREISLAFPRHAAEHAHHAESFTRKRPSMMMRGPSLEEASCRDDGKTALGKSWSKATFSRAASLSEAE</sequence>
<name>A0A5C3FL04_PSEA2</name>
<gene>
    <name evidence="2" type="ORF">PSANT_02730</name>
</gene>
<proteinExistence type="predicted"/>
<protein>
    <submittedName>
        <fullName evidence="2">Uncharacterized protein</fullName>
    </submittedName>
</protein>
<feature type="compositionally biased region" description="Basic and acidic residues" evidence="1">
    <location>
        <begin position="80"/>
        <end position="92"/>
    </location>
</feature>
<comment type="caution">
    <text evidence="2">The sequence shown here is derived from an EMBL/GenBank/DDBJ whole genome shotgun (WGS) entry which is preliminary data.</text>
</comment>
<evidence type="ECO:0000313" key="3">
    <source>
        <dbReference type="Proteomes" id="UP000325008"/>
    </source>
</evidence>
<feature type="compositionally biased region" description="Low complexity" evidence="1">
    <location>
        <begin position="51"/>
        <end position="68"/>
    </location>
</feature>
<accession>A0A5C3FL04</accession>
<evidence type="ECO:0000313" key="2">
    <source>
        <dbReference type="EMBL" id="SPO45044.1"/>
    </source>
</evidence>
<feature type="region of interest" description="Disordered" evidence="1">
    <location>
        <begin position="34"/>
        <end position="118"/>
    </location>
</feature>